<reference evidence="1" key="2">
    <citation type="submission" date="2021-01" db="EMBL/GenBank/DDBJ databases">
        <authorList>
            <person name="Schikora-Tamarit M.A."/>
        </authorList>
    </citation>
    <scope>NUCLEOTIDE SEQUENCE</scope>
    <source>
        <strain evidence="1">CBS6341</strain>
    </source>
</reference>
<dbReference type="SUPFAM" id="SSF51735">
    <property type="entry name" value="NAD(P)-binding Rossmann-fold domains"/>
    <property type="match status" value="1"/>
</dbReference>
<dbReference type="AlphaFoldDB" id="A0A9P8PV54"/>
<dbReference type="PANTHER" id="PTHR12126:SF16">
    <property type="entry name" value="MIOREX COMPLEX COMPONENT 2"/>
    <property type="match status" value="1"/>
</dbReference>
<evidence type="ECO:0008006" key="3">
    <source>
        <dbReference type="Google" id="ProtNLM"/>
    </source>
</evidence>
<accession>A0A9P8PV54</accession>
<dbReference type="InterPro" id="IPR051207">
    <property type="entry name" value="ComplexI_NDUFA9_subunit"/>
</dbReference>
<organism evidence="1 2">
    <name type="scientific">Wickerhamomyces mucosus</name>
    <dbReference type="NCBI Taxonomy" id="1378264"/>
    <lineage>
        <taxon>Eukaryota</taxon>
        <taxon>Fungi</taxon>
        <taxon>Dikarya</taxon>
        <taxon>Ascomycota</taxon>
        <taxon>Saccharomycotina</taxon>
        <taxon>Saccharomycetes</taxon>
        <taxon>Phaffomycetales</taxon>
        <taxon>Wickerhamomycetaceae</taxon>
        <taxon>Wickerhamomyces</taxon>
    </lineage>
</organism>
<dbReference type="OrthoDB" id="276721at2759"/>
<dbReference type="GO" id="GO:0005739">
    <property type="term" value="C:mitochondrion"/>
    <property type="evidence" value="ECO:0007669"/>
    <property type="project" value="TreeGrafter"/>
</dbReference>
<gene>
    <name evidence="1" type="ORF">WICMUC_001302</name>
</gene>
<proteinExistence type="predicted"/>
<dbReference type="Gene3D" id="3.40.50.720">
    <property type="entry name" value="NAD(P)-binding Rossmann-like Domain"/>
    <property type="match status" value="1"/>
</dbReference>
<dbReference type="PANTHER" id="PTHR12126">
    <property type="entry name" value="NADH-UBIQUINONE OXIDOREDUCTASE 39 KDA SUBUNIT-RELATED"/>
    <property type="match status" value="1"/>
</dbReference>
<protein>
    <recommendedName>
        <fullName evidence="3">NAD(P)-binding domain-containing protein</fullName>
    </recommendedName>
</protein>
<dbReference type="Proteomes" id="UP000769528">
    <property type="component" value="Unassembled WGS sequence"/>
</dbReference>
<evidence type="ECO:0000313" key="1">
    <source>
        <dbReference type="EMBL" id="KAH3678988.1"/>
    </source>
</evidence>
<dbReference type="GO" id="GO:0044877">
    <property type="term" value="F:protein-containing complex binding"/>
    <property type="evidence" value="ECO:0007669"/>
    <property type="project" value="TreeGrafter"/>
</dbReference>
<reference evidence="1" key="1">
    <citation type="journal article" date="2021" name="Open Biol.">
        <title>Shared evolutionary footprints suggest mitochondrial oxidative damage underlies multiple complex I losses in fungi.</title>
        <authorList>
            <person name="Schikora-Tamarit M.A."/>
            <person name="Marcet-Houben M."/>
            <person name="Nosek J."/>
            <person name="Gabaldon T."/>
        </authorList>
    </citation>
    <scope>NUCLEOTIDE SEQUENCE</scope>
    <source>
        <strain evidence="1">CBS6341</strain>
    </source>
</reference>
<dbReference type="EMBL" id="JAEUBF010000394">
    <property type="protein sequence ID" value="KAH3678988.1"/>
    <property type="molecule type" value="Genomic_DNA"/>
</dbReference>
<dbReference type="InterPro" id="IPR036291">
    <property type="entry name" value="NAD(P)-bd_dom_sf"/>
</dbReference>
<sequence length="257" mass="28795">MSKLVVFGGKRVCQSAIESGLQVTSLSRSGKPPKDIRTSDLSWVSKVKWSSANIFQPETYKEELKDASSCVHSIGVLLEHSNYKNSVNSNKSIVNEFSNFLKSPNPMDKSLFNSYDSINRDSAILLAETFKETSEIENPAFVYISADKGFPGLPKGYIKSKREAEEALKTIHNLRSILIRPGFMYDEETNNDKVRDSLKNLVNVLNWGNKNVLGNKIGLLNELIRPTISTQRVAEAIIYRINDTTFEGVVTLEDLLN</sequence>
<keyword evidence="2" id="KW-1185">Reference proteome</keyword>
<comment type="caution">
    <text evidence="1">The sequence shown here is derived from an EMBL/GenBank/DDBJ whole genome shotgun (WGS) entry which is preliminary data.</text>
</comment>
<name>A0A9P8PV54_9ASCO</name>
<evidence type="ECO:0000313" key="2">
    <source>
        <dbReference type="Proteomes" id="UP000769528"/>
    </source>
</evidence>